<name>A0A9W8G424_9FUNG</name>
<feature type="compositionally biased region" description="Low complexity" evidence="1">
    <location>
        <begin position="96"/>
        <end position="110"/>
    </location>
</feature>
<comment type="caution">
    <text evidence="2">The sequence shown here is derived from an EMBL/GenBank/DDBJ whole genome shotgun (WGS) entry which is preliminary data.</text>
</comment>
<feature type="compositionally biased region" description="Basic and acidic residues" evidence="1">
    <location>
        <begin position="8"/>
        <end position="36"/>
    </location>
</feature>
<dbReference type="Proteomes" id="UP001151518">
    <property type="component" value="Unassembled WGS sequence"/>
</dbReference>
<evidence type="ECO:0000313" key="3">
    <source>
        <dbReference type="Proteomes" id="UP001151518"/>
    </source>
</evidence>
<feature type="region of interest" description="Disordered" evidence="1">
    <location>
        <begin position="1"/>
        <end position="36"/>
    </location>
</feature>
<organism evidence="2 3">
    <name type="scientific">Coemansia spiralis</name>
    <dbReference type="NCBI Taxonomy" id="417178"/>
    <lineage>
        <taxon>Eukaryota</taxon>
        <taxon>Fungi</taxon>
        <taxon>Fungi incertae sedis</taxon>
        <taxon>Zoopagomycota</taxon>
        <taxon>Kickxellomycotina</taxon>
        <taxon>Kickxellomycetes</taxon>
        <taxon>Kickxellales</taxon>
        <taxon>Kickxellaceae</taxon>
        <taxon>Coemansia</taxon>
    </lineage>
</organism>
<reference evidence="2" key="1">
    <citation type="submission" date="2022-07" db="EMBL/GenBank/DDBJ databases">
        <title>Phylogenomic reconstructions and comparative analyses of Kickxellomycotina fungi.</title>
        <authorList>
            <person name="Reynolds N.K."/>
            <person name="Stajich J.E."/>
            <person name="Barry K."/>
            <person name="Grigoriev I.V."/>
            <person name="Crous P."/>
            <person name="Smith M.E."/>
        </authorList>
    </citation>
    <scope>NUCLEOTIDE SEQUENCE</scope>
    <source>
        <strain evidence="2">NRRL 3115</strain>
    </source>
</reference>
<proteinExistence type="predicted"/>
<dbReference type="AlphaFoldDB" id="A0A9W8G424"/>
<dbReference type="OrthoDB" id="5596724at2759"/>
<accession>A0A9W8G424</accession>
<sequence>MSNYNNDNEYRRDEYRRDEYRRDEYPGQEDGFRGEVEAGVEATERGIGKFYHNDDGSVDKSNVFLTGVAGTVAAAYGYHKYKEHKEEEESERQDQYQHQQGQYPQDSQGQEPNAFKKFFTNDDGSVDKSHAFLAGAAAIGAAAIARHGYKEYQERQDERQEGYEQGIQEERRREHNEERKEGGW</sequence>
<evidence type="ECO:0000313" key="2">
    <source>
        <dbReference type="EMBL" id="KAJ2678515.1"/>
    </source>
</evidence>
<feature type="region of interest" description="Disordered" evidence="1">
    <location>
        <begin position="80"/>
        <end position="122"/>
    </location>
</feature>
<gene>
    <name evidence="2" type="ORF">GGI25_002309</name>
</gene>
<dbReference type="EMBL" id="JANBTW010000020">
    <property type="protein sequence ID" value="KAJ2678515.1"/>
    <property type="molecule type" value="Genomic_DNA"/>
</dbReference>
<evidence type="ECO:0000256" key="1">
    <source>
        <dbReference type="SAM" id="MobiDB-lite"/>
    </source>
</evidence>
<feature type="region of interest" description="Disordered" evidence="1">
    <location>
        <begin position="151"/>
        <end position="184"/>
    </location>
</feature>
<feature type="compositionally biased region" description="Basic and acidic residues" evidence="1">
    <location>
        <begin position="83"/>
        <end position="95"/>
    </location>
</feature>
<protein>
    <submittedName>
        <fullName evidence="2">Uncharacterized protein</fullName>
    </submittedName>
</protein>